<sequence length="220" mass="24914">MSSTTSPKIQELTAYKDETVRFIDGSTMHPLHTKPFAGLWTLPKDESETCTLIGIAYFSAEIGFAIRNASEFGEGVERSTLQARTEMAYDYCAGLARQLCRLRNVEFISPPPPKMPDPRPVESTAKDDIDRAINARQLEVDWTEALTSCLSTGKELPPEEEYDPKAPRVREAWRDEKPRWPDPELISFDEGMRRGLNILKRVDGDSHLQSLYASPKYQGF</sequence>
<name>A0A165FWB8_EXIGL</name>
<protein>
    <submittedName>
        <fullName evidence="1">Uncharacterized protein</fullName>
    </submittedName>
</protein>
<evidence type="ECO:0000313" key="1">
    <source>
        <dbReference type="EMBL" id="KZV89630.1"/>
    </source>
</evidence>
<dbReference type="AlphaFoldDB" id="A0A165FWB8"/>
<organism evidence="1 2">
    <name type="scientific">Exidia glandulosa HHB12029</name>
    <dbReference type="NCBI Taxonomy" id="1314781"/>
    <lineage>
        <taxon>Eukaryota</taxon>
        <taxon>Fungi</taxon>
        <taxon>Dikarya</taxon>
        <taxon>Basidiomycota</taxon>
        <taxon>Agaricomycotina</taxon>
        <taxon>Agaricomycetes</taxon>
        <taxon>Auriculariales</taxon>
        <taxon>Exidiaceae</taxon>
        <taxon>Exidia</taxon>
    </lineage>
</organism>
<dbReference type="InParanoid" id="A0A165FWB8"/>
<dbReference type="EMBL" id="KV426068">
    <property type="protein sequence ID" value="KZV89630.1"/>
    <property type="molecule type" value="Genomic_DNA"/>
</dbReference>
<accession>A0A165FWB8</accession>
<proteinExistence type="predicted"/>
<dbReference type="Proteomes" id="UP000077266">
    <property type="component" value="Unassembled WGS sequence"/>
</dbReference>
<gene>
    <name evidence="1" type="ORF">EXIGLDRAFT_695437</name>
</gene>
<evidence type="ECO:0000313" key="2">
    <source>
        <dbReference type="Proteomes" id="UP000077266"/>
    </source>
</evidence>
<reference evidence="1 2" key="1">
    <citation type="journal article" date="2016" name="Mol. Biol. Evol.">
        <title>Comparative Genomics of Early-Diverging Mushroom-Forming Fungi Provides Insights into the Origins of Lignocellulose Decay Capabilities.</title>
        <authorList>
            <person name="Nagy L.G."/>
            <person name="Riley R."/>
            <person name="Tritt A."/>
            <person name="Adam C."/>
            <person name="Daum C."/>
            <person name="Floudas D."/>
            <person name="Sun H."/>
            <person name="Yadav J.S."/>
            <person name="Pangilinan J."/>
            <person name="Larsson K.H."/>
            <person name="Matsuura K."/>
            <person name="Barry K."/>
            <person name="Labutti K."/>
            <person name="Kuo R."/>
            <person name="Ohm R.A."/>
            <person name="Bhattacharya S.S."/>
            <person name="Shirouzu T."/>
            <person name="Yoshinaga Y."/>
            <person name="Martin F.M."/>
            <person name="Grigoriev I.V."/>
            <person name="Hibbett D.S."/>
        </authorList>
    </citation>
    <scope>NUCLEOTIDE SEQUENCE [LARGE SCALE GENOMIC DNA]</scope>
    <source>
        <strain evidence="1 2">HHB12029</strain>
    </source>
</reference>
<keyword evidence="2" id="KW-1185">Reference proteome</keyword>